<organism evidence="1 2">
    <name type="scientific">Yoonia sediminilitoris</name>
    <dbReference type="NCBI Taxonomy" id="1286148"/>
    <lineage>
        <taxon>Bacteria</taxon>
        <taxon>Pseudomonadati</taxon>
        <taxon>Pseudomonadota</taxon>
        <taxon>Alphaproteobacteria</taxon>
        <taxon>Rhodobacterales</taxon>
        <taxon>Paracoccaceae</taxon>
        <taxon>Yoonia</taxon>
    </lineage>
</organism>
<dbReference type="Pfam" id="PF13489">
    <property type="entry name" value="Methyltransf_23"/>
    <property type="match status" value="1"/>
</dbReference>
<keyword evidence="2" id="KW-1185">Reference proteome</keyword>
<evidence type="ECO:0000313" key="1">
    <source>
        <dbReference type="EMBL" id="PUB14823.1"/>
    </source>
</evidence>
<reference evidence="1 2" key="1">
    <citation type="submission" date="2018-04" db="EMBL/GenBank/DDBJ databases">
        <title>Genomic Encyclopedia of Archaeal and Bacterial Type Strains, Phase II (KMG-II): from individual species to whole genera.</title>
        <authorList>
            <person name="Goeker M."/>
        </authorList>
    </citation>
    <scope>NUCLEOTIDE SEQUENCE [LARGE SCALE GENOMIC DNA]</scope>
    <source>
        <strain evidence="1 2">DSM 29955</strain>
    </source>
</reference>
<proteinExistence type="predicted"/>
<dbReference type="GO" id="GO:0008168">
    <property type="term" value="F:methyltransferase activity"/>
    <property type="evidence" value="ECO:0007669"/>
    <property type="project" value="UniProtKB-KW"/>
</dbReference>
<dbReference type="EMBL" id="QBUD01000005">
    <property type="protein sequence ID" value="PUB14823.1"/>
    <property type="molecule type" value="Genomic_DNA"/>
</dbReference>
<keyword evidence="1" id="KW-0808">Transferase</keyword>
<sequence length="200" mass="21314">MPDPKTIAVYDIKASAYAELAKGDAPDTDLQAFIDLMQRDAHVLDLGCGPASASAYMRAAGLRPDPVDASQGMVTLANDRHAIGARLATFDEISGNAIYDGIWANFSLLHAKRTELPHHLAALAAALKPGGIFHIGMKTGDGSARDRIDRYYTYVTVPELRGLLQDAGLTVIAEREGAAPGLDGTVAPFVIMRARKDQNA</sequence>
<dbReference type="Gene3D" id="3.40.50.150">
    <property type="entry name" value="Vaccinia Virus protein VP39"/>
    <property type="match status" value="1"/>
</dbReference>
<dbReference type="Proteomes" id="UP000244523">
    <property type="component" value="Unassembled WGS sequence"/>
</dbReference>
<accession>A0A2T6KH30</accession>
<name>A0A2T6KH30_9RHOB</name>
<protein>
    <submittedName>
        <fullName evidence="1">Methyltransferase family protein</fullName>
    </submittedName>
</protein>
<dbReference type="AlphaFoldDB" id="A0A2T6KH30"/>
<keyword evidence="1" id="KW-0489">Methyltransferase</keyword>
<dbReference type="GO" id="GO:0032259">
    <property type="term" value="P:methylation"/>
    <property type="evidence" value="ECO:0007669"/>
    <property type="project" value="UniProtKB-KW"/>
</dbReference>
<comment type="caution">
    <text evidence="1">The sequence shown here is derived from an EMBL/GenBank/DDBJ whole genome shotgun (WGS) entry which is preliminary data.</text>
</comment>
<dbReference type="RefSeq" id="WP_108386416.1">
    <property type="nucleotide sequence ID" value="NZ_QBUD01000005.1"/>
</dbReference>
<dbReference type="PANTHER" id="PTHR43861">
    <property type="entry name" value="TRANS-ACONITATE 2-METHYLTRANSFERASE-RELATED"/>
    <property type="match status" value="1"/>
</dbReference>
<dbReference type="InterPro" id="IPR029063">
    <property type="entry name" value="SAM-dependent_MTases_sf"/>
</dbReference>
<dbReference type="OrthoDB" id="9804312at2"/>
<dbReference type="PANTHER" id="PTHR43861:SF1">
    <property type="entry name" value="TRANS-ACONITATE 2-METHYLTRANSFERASE"/>
    <property type="match status" value="1"/>
</dbReference>
<gene>
    <name evidence="1" type="ORF">C8N45_10544</name>
</gene>
<dbReference type="SUPFAM" id="SSF53335">
    <property type="entry name" value="S-adenosyl-L-methionine-dependent methyltransferases"/>
    <property type="match status" value="1"/>
</dbReference>
<evidence type="ECO:0000313" key="2">
    <source>
        <dbReference type="Proteomes" id="UP000244523"/>
    </source>
</evidence>